<dbReference type="InterPro" id="IPR006015">
    <property type="entry name" value="Universal_stress_UspA"/>
</dbReference>
<dbReference type="CDD" id="cd23659">
    <property type="entry name" value="USP_At3g01520-like"/>
    <property type="match status" value="1"/>
</dbReference>
<dbReference type="RefSeq" id="XP_065645190.1">
    <property type="nucleotide sequence ID" value="XM_065789118.1"/>
</dbReference>
<feature type="domain" description="UspA" evidence="1">
    <location>
        <begin position="30"/>
        <end position="198"/>
    </location>
</feature>
<dbReference type="PRINTS" id="PR01438">
    <property type="entry name" value="UNVRSLSTRESS"/>
</dbReference>
<reference evidence="2" key="1">
    <citation type="submission" date="2025-05" db="UniProtKB">
        <authorList>
            <consortium name="RefSeq"/>
        </authorList>
    </citation>
    <scope>NUCLEOTIDE SEQUENCE [LARGE SCALE GENOMIC DNA]</scope>
</reference>
<organism evidence="2 3">
    <name type="scientific">Hydra vulgaris</name>
    <name type="common">Hydra</name>
    <name type="synonym">Hydra attenuata</name>
    <dbReference type="NCBI Taxonomy" id="6087"/>
    <lineage>
        <taxon>Eukaryota</taxon>
        <taxon>Metazoa</taxon>
        <taxon>Cnidaria</taxon>
        <taxon>Hydrozoa</taxon>
        <taxon>Hydroidolina</taxon>
        <taxon>Anthoathecata</taxon>
        <taxon>Aplanulata</taxon>
        <taxon>Hydridae</taxon>
        <taxon>Hydra</taxon>
    </lineage>
</organism>
<evidence type="ECO:0000259" key="1">
    <source>
        <dbReference type="Pfam" id="PF00582"/>
    </source>
</evidence>
<dbReference type="Pfam" id="PF00582">
    <property type="entry name" value="Usp"/>
    <property type="match status" value="1"/>
</dbReference>
<proteinExistence type="predicted"/>
<dbReference type="InterPro" id="IPR006016">
    <property type="entry name" value="UspA"/>
</dbReference>
<dbReference type="PANTHER" id="PTHR31964:SF113">
    <property type="entry name" value="USPA DOMAIN-CONTAINING PROTEIN"/>
    <property type="match status" value="1"/>
</dbReference>
<accession>A0ABM4B8K9</accession>
<dbReference type="Gene3D" id="3.40.50.620">
    <property type="entry name" value="HUPs"/>
    <property type="match status" value="1"/>
</dbReference>
<protein>
    <submittedName>
        <fullName evidence="3">Uncharacterized protein LOC101238714 isoform X3</fullName>
    </submittedName>
</protein>
<reference evidence="3" key="2">
    <citation type="submission" date="2025-08" db="UniProtKB">
        <authorList>
            <consortium name="RefSeq"/>
        </authorList>
    </citation>
    <scope>IDENTIFICATION</scope>
</reference>
<keyword evidence="2" id="KW-1185">Reference proteome</keyword>
<sequence length="203" mass="23610">MVITNIWAWSWQIYTRFCLSFWMAEKSTSRKILIALDESENSEFAFKFYLNDISMPNDEVIFLHIFNPPAPPAFSAKMIRSDGSYVESRVNPFGSDFFLSDDNNEQWIKWRIRVEKKIKKRKELLFRFQTICDQNKLKHRAVLHSGSPGEGICEIAEQNDVTLILMGSRGLNKLRRTFLGSVSDYVAQHSSRSFIVVPYPKSL</sequence>
<dbReference type="SUPFAM" id="SSF52402">
    <property type="entry name" value="Adenine nucleotide alpha hydrolases-like"/>
    <property type="match status" value="1"/>
</dbReference>
<name>A0ABM4B8K9_HYDVU</name>
<dbReference type="InterPro" id="IPR014729">
    <property type="entry name" value="Rossmann-like_a/b/a_fold"/>
</dbReference>
<dbReference type="PANTHER" id="PTHR31964">
    <property type="entry name" value="ADENINE NUCLEOTIDE ALPHA HYDROLASES-LIKE SUPERFAMILY PROTEIN"/>
    <property type="match status" value="1"/>
</dbReference>
<evidence type="ECO:0000313" key="2">
    <source>
        <dbReference type="Proteomes" id="UP001652625"/>
    </source>
</evidence>
<gene>
    <name evidence="3" type="primary">LOC101238714</name>
</gene>
<dbReference type="Proteomes" id="UP001652625">
    <property type="component" value="Chromosome 01"/>
</dbReference>
<evidence type="ECO:0000313" key="3">
    <source>
        <dbReference type="RefSeq" id="XP_065645190.1"/>
    </source>
</evidence>
<dbReference type="GeneID" id="101238714"/>